<proteinExistence type="predicted"/>
<accession>D2ATI9</accession>
<dbReference type="Proteomes" id="UP000002029">
    <property type="component" value="Chromosome"/>
</dbReference>
<organism evidence="1 2">
    <name type="scientific">Streptosporangium roseum (strain ATCC 12428 / DSM 43021 / JCM 3005 / KCTC 9067 / NCIMB 10171 / NRRL 2505 / NI 9100)</name>
    <dbReference type="NCBI Taxonomy" id="479432"/>
    <lineage>
        <taxon>Bacteria</taxon>
        <taxon>Bacillati</taxon>
        <taxon>Actinomycetota</taxon>
        <taxon>Actinomycetes</taxon>
        <taxon>Streptosporangiales</taxon>
        <taxon>Streptosporangiaceae</taxon>
        <taxon>Streptosporangium</taxon>
    </lineage>
</organism>
<dbReference type="HOGENOM" id="CLU_1474408_0_0_11"/>
<sequence length="183" mass="19701">MCPDGCRVLGRVADEVPRTVAEVVGRLSWLRPVIERHARNLGHDLAPGGVPAAGDMCLAWSAAAELTLRPGALGAFLARIRKVKSDAPWWIRERRAAHDADVESVPGRGRIVVTRLLARYAPAPVLAPVSAPAPRRMYPVTGAALRPRRPEDAGERARRAGRCRRFAVPVILPVLLGLPAGDA</sequence>
<name>D2ATI9_STRRD</name>
<dbReference type="KEGG" id="sro:Sros_3789"/>
<dbReference type="EMBL" id="CP001814">
    <property type="protein sequence ID" value="ACZ86709.1"/>
    <property type="molecule type" value="Genomic_DNA"/>
</dbReference>
<protein>
    <submittedName>
        <fullName evidence="1">Uncharacterized protein</fullName>
    </submittedName>
</protein>
<evidence type="ECO:0000313" key="1">
    <source>
        <dbReference type="EMBL" id="ACZ86709.1"/>
    </source>
</evidence>
<reference evidence="1 2" key="1">
    <citation type="journal article" date="2010" name="Stand. Genomic Sci.">
        <title>Complete genome sequence of Streptosporangium roseum type strain (NI 9100).</title>
        <authorList>
            <person name="Nolan M."/>
            <person name="Sikorski J."/>
            <person name="Jando M."/>
            <person name="Lucas S."/>
            <person name="Lapidus A."/>
            <person name="Glavina Del Rio T."/>
            <person name="Chen F."/>
            <person name="Tice H."/>
            <person name="Pitluck S."/>
            <person name="Cheng J.F."/>
            <person name="Chertkov O."/>
            <person name="Sims D."/>
            <person name="Meincke L."/>
            <person name="Brettin T."/>
            <person name="Han C."/>
            <person name="Detter J.C."/>
            <person name="Bruce D."/>
            <person name="Goodwin L."/>
            <person name="Land M."/>
            <person name="Hauser L."/>
            <person name="Chang Y.J."/>
            <person name="Jeffries C.D."/>
            <person name="Ivanova N."/>
            <person name="Mavromatis K."/>
            <person name="Mikhailova N."/>
            <person name="Chen A."/>
            <person name="Palaniappan K."/>
            <person name="Chain P."/>
            <person name="Rohde M."/>
            <person name="Goker M."/>
            <person name="Bristow J."/>
            <person name="Eisen J.A."/>
            <person name="Markowitz V."/>
            <person name="Hugenholtz P."/>
            <person name="Kyrpides N.C."/>
            <person name="Klenk H.P."/>
        </authorList>
    </citation>
    <scope>NUCLEOTIDE SEQUENCE [LARGE SCALE GENOMIC DNA]</scope>
    <source>
        <strain evidence="2">ATCC 12428 / DSM 43021 / JCM 3005 / NI 9100</strain>
    </source>
</reference>
<gene>
    <name evidence="1" type="ordered locus">Sros_3789</name>
</gene>
<keyword evidence="2" id="KW-1185">Reference proteome</keyword>
<evidence type="ECO:0000313" key="2">
    <source>
        <dbReference type="Proteomes" id="UP000002029"/>
    </source>
</evidence>
<dbReference type="AlphaFoldDB" id="D2ATI9"/>